<name>A0A1M4STX9_9FIRM</name>
<keyword evidence="3" id="KW-0479">Metal-binding</keyword>
<gene>
    <name evidence="3" type="primary">coaBC</name>
    <name evidence="7" type="ORF">SAMN02745133_00236</name>
</gene>
<dbReference type="EMBL" id="FQUY01000001">
    <property type="protein sequence ID" value="SHE35625.1"/>
    <property type="molecule type" value="Genomic_DNA"/>
</dbReference>
<dbReference type="GO" id="GO:0015937">
    <property type="term" value="P:coenzyme A biosynthetic process"/>
    <property type="evidence" value="ECO:0007669"/>
    <property type="project" value="UniProtKB-UniRule"/>
</dbReference>
<feature type="region of interest" description="Phosphopantothenate--cysteine ligase" evidence="3">
    <location>
        <begin position="189"/>
        <end position="403"/>
    </location>
</feature>
<dbReference type="GO" id="GO:0071513">
    <property type="term" value="C:phosphopantothenoylcysteine decarboxylase complex"/>
    <property type="evidence" value="ECO:0007669"/>
    <property type="project" value="TreeGrafter"/>
</dbReference>
<feature type="binding site" evidence="3">
    <location>
        <position position="340"/>
    </location>
    <ligand>
        <name>CTP</name>
        <dbReference type="ChEBI" id="CHEBI:37563"/>
    </ligand>
</feature>
<keyword evidence="8" id="KW-1185">Reference proteome</keyword>
<dbReference type="PANTHER" id="PTHR14359">
    <property type="entry name" value="HOMO-OLIGOMERIC FLAVIN CONTAINING CYS DECARBOXYLASE FAMILY"/>
    <property type="match status" value="1"/>
</dbReference>
<dbReference type="SUPFAM" id="SSF52507">
    <property type="entry name" value="Homo-oligomeric flavin-containing Cys decarboxylases, HFCD"/>
    <property type="match status" value="1"/>
</dbReference>
<dbReference type="GO" id="GO:0004633">
    <property type="term" value="F:phosphopantothenoylcysteine decarboxylase activity"/>
    <property type="evidence" value="ECO:0007669"/>
    <property type="project" value="UniProtKB-UniRule"/>
</dbReference>
<reference evidence="8" key="1">
    <citation type="submission" date="2016-11" db="EMBL/GenBank/DDBJ databases">
        <authorList>
            <person name="Varghese N."/>
            <person name="Submissions S."/>
        </authorList>
    </citation>
    <scope>NUCLEOTIDE SEQUENCE [LARGE SCALE GENOMIC DNA]</scope>
    <source>
        <strain evidence="8">DSM 12395</strain>
    </source>
</reference>
<dbReference type="InterPro" id="IPR005252">
    <property type="entry name" value="CoaBC"/>
</dbReference>
<organism evidence="7 8">
    <name type="scientific">Desulforamulus putei DSM 12395</name>
    <dbReference type="NCBI Taxonomy" id="1121429"/>
    <lineage>
        <taxon>Bacteria</taxon>
        <taxon>Bacillati</taxon>
        <taxon>Bacillota</taxon>
        <taxon>Clostridia</taxon>
        <taxon>Eubacteriales</taxon>
        <taxon>Peptococcaceae</taxon>
        <taxon>Desulforamulus</taxon>
    </lineage>
</organism>
<feature type="binding site" evidence="3">
    <location>
        <position position="322"/>
    </location>
    <ligand>
        <name>CTP</name>
        <dbReference type="ChEBI" id="CHEBI:37563"/>
    </ligand>
</feature>
<dbReference type="AlphaFoldDB" id="A0A1M4STX9"/>
<dbReference type="InterPro" id="IPR007085">
    <property type="entry name" value="DNA/pantothenate-metab_flavo_C"/>
</dbReference>
<feature type="domain" description="Flavoprotein" evidence="5">
    <location>
        <begin position="5"/>
        <end position="153"/>
    </location>
</feature>
<comment type="caution">
    <text evidence="3">Lacks conserved residue(s) required for the propagation of feature annotation.</text>
</comment>
<keyword evidence="1 3" id="KW-0210">Decarboxylase</keyword>
<dbReference type="STRING" id="1121429.SAMN02745133_00236"/>
<dbReference type="GO" id="GO:0015941">
    <property type="term" value="P:pantothenate catabolic process"/>
    <property type="evidence" value="ECO:0007669"/>
    <property type="project" value="InterPro"/>
</dbReference>
<feature type="active site" description="Proton donor" evidence="3">
    <location>
        <position position="157"/>
    </location>
</feature>
<comment type="catalytic activity">
    <reaction evidence="3 4">
        <text>(R)-4'-phosphopantothenate + L-cysteine + CTP = N-[(R)-4-phosphopantothenoyl]-L-cysteine + CMP + diphosphate + H(+)</text>
        <dbReference type="Rhea" id="RHEA:19397"/>
        <dbReference type="ChEBI" id="CHEBI:10986"/>
        <dbReference type="ChEBI" id="CHEBI:15378"/>
        <dbReference type="ChEBI" id="CHEBI:33019"/>
        <dbReference type="ChEBI" id="CHEBI:35235"/>
        <dbReference type="ChEBI" id="CHEBI:37563"/>
        <dbReference type="ChEBI" id="CHEBI:59458"/>
        <dbReference type="ChEBI" id="CHEBI:60377"/>
        <dbReference type="EC" id="6.3.2.5"/>
    </reaction>
</comment>
<dbReference type="Gene3D" id="3.40.50.10300">
    <property type="entry name" value="CoaB-like"/>
    <property type="match status" value="1"/>
</dbReference>
<feature type="binding site" evidence="3">
    <location>
        <position position="277"/>
    </location>
    <ligand>
        <name>CTP</name>
        <dbReference type="ChEBI" id="CHEBI:37563"/>
    </ligand>
</feature>
<evidence type="ECO:0000313" key="8">
    <source>
        <dbReference type="Proteomes" id="UP000184148"/>
    </source>
</evidence>
<dbReference type="SUPFAM" id="SSF102645">
    <property type="entry name" value="CoaB-like"/>
    <property type="match status" value="1"/>
</dbReference>
<dbReference type="InterPro" id="IPR003382">
    <property type="entry name" value="Flavoprotein"/>
</dbReference>
<feature type="binding site" evidence="3">
    <location>
        <begin position="303"/>
        <end position="306"/>
    </location>
    <ligand>
        <name>CTP</name>
        <dbReference type="ChEBI" id="CHEBI:37563"/>
    </ligand>
</feature>
<evidence type="ECO:0000256" key="3">
    <source>
        <dbReference type="HAMAP-Rule" id="MF_02225"/>
    </source>
</evidence>
<dbReference type="GO" id="GO:0046872">
    <property type="term" value="F:metal ion binding"/>
    <property type="evidence" value="ECO:0007669"/>
    <property type="project" value="UniProtKB-KW"/>
</dbReference>
<evidence type="ECO:0000256" key="2">
    <source>
        <dbReference type="ARBA" id="ARBA00023239"/>
    </source>
</evidence>
<accession>A0A1M4STX9</accession>
<feature type="binding site" evidence="3">
    <location>
        <position position="287"/>
    </location>
    <ligand>
        <name>CTP</name>
        <dbReference type="ChEBI" id="CHEBI:37563"/>
    </ligand>
</feature>
<keyword evidence="3" id="KW-0460">Magnesium</keyword>
<comment type="function">
    <text evidence="3">Catalyzes two sequential steps in the biosynthesis of coenzyme A. In the first step cysteine is conjugated to 4'-phosphopantothenate to form 4-phosphopantothenoylcysteine. In the second step the latter compound is decarboxylated to form 4'-phosphopantotheine.</text>
</comment>
<dbReference type="Pfam" id="PF04127">
    <property type="entry name" value="DFP"/>
    <property type="match status" value="1"/>
</dbReference>
<dbReference type="PANTHER" id="PTHR14359:SF6">
    <property type="entry name" value="PHOSPHOPANTOTHENOYLCYSTEINE DECARBOXYLASE"/>
    <property type="match status" value="1"/>
</dbReference>
<evidence type="ECO:0000313" key="7">
    <source>
        <dbReference type="EMBL" id="SHE35625.1"/>
    </source>
</evidence>
<dbReference type="InterPro" id="IPR036551">
    <property type="entry name" value="Flavin_trans-like"/>
</dbReference>
<keyword evidence="2 3" id="KW-0456">Lyase</keyword>
<keyword evidence="3 4" id="KW-0436">Ligase</keyword>
<feature type="domain" description="DNA/pantothenate metabolism flavoprotein C-terminal" evidence="6">
    <location>
        <begin position="184"/>
        <end position="394"/>
    </location>
</feature>
<feature type="binding site" evidence="3">
    <location>
        <position position="336"/>
    </location>
    <ligand>
        <name>CTP</name>
        <dbReference type="ChEBI" id="CHEBI:37563"/>
    </ligand>
</feature>
<comment type="function">
    <text evidence="4">Catalyzes two steps in the biosynthesis of coenzyme A. In the first step cysteine is conjugated to 4'-phosphopantothenate to form 4-phosphopantothenoylcysteine, in the latter compound is decarboxylated to form 4'-phosphopantotheine.</text>
</comment>
<evidence type="ECO:0000256" key="1">
    <source>
        <dbReference type="ARBA" id="ARBA00022793"/>
    </source>
</evidence>
<keyword evidence="3 4" id="KW-0285">Flavoprotein</keyword>
<dbReference type="GO" id="GO:0004632">
    <property type="term" value="F:phosphopantothenate--cysteine ligase activity"/>
    <property type="evidence" value="ECO:0007669"/>
    <property type="project" value="UniProtKB-UniRule"/>
</dbReference>
<comment type="pathway">
    <text evidence="3 4">Cofactor biosynthesis; coenzyme A biosynthesis; CoA from (R)-pantothenate: step 3/5.</text>
</comment>
<dbReference type="OrthoDB" id="9802554at2"/>
<dbReference type="Gene3D" id="3.40.50.1950">
    <property type="entry name" value="Flavin prenyltransferase-like"/>
    <property type="match status" value="1"/>
</dbReference>
<dbReference type="EC" id="6.3.2.5" evidence="3"/>
<evidence type="ECO:0000256" key="4">
    <source>
        <dbReference type="RuleBase" id="RU364078"/>
    </source>
</evidence>
<evidence type="ECO:0000259" key="6">
    <source>
        <dbReference type="Pfam" id="PF04127"/>
    </source>
</evidence>
<dbReference type="NCBIfam" id="TIGR00521">
    <property type="entry name" value="coaBC_dfp"/>
    <property type="match status" value="1"/>
</dbReference>
<sequence>MPAGKSVTVGITGGIAVYKAAELVSSLVKAGADVHVAMTSSAREFMTPLTFEVLTGNPVHTQLFQTGSEGGVLHIDLAQKADVLVIVPATANIIGKAASGIADDLVSTLIMAASCPVLFCPAMNAVMFHNPVVQQNITKLKELGYHFVEPGEGRLACGTTGKGRLADQAIIFHSIEKLLTPQDLAGLDVLVTAGPTREPLDPVRYLSNRSSGKMGYALARVAALRGARVTLVTGPTSLIPPPGVEAIRVETAREMYDAVLQHFEQADLVIKAAAVADYRPQDVSSQKIKKQGQDMQLQLTRNPDVLAELGRRKKDHQLLVGFAAETNDLEQNALAKLTRKNLDLLVANDVTIPGAGFDYDTNVVRIFGRDGEVESLPLMDKNRVAQKILDRVAKLLTTRRGAK</sequence>
<comment type="cofactor">
    <cofactor evidence="3">
        <name>Mg(2+)</name>
        <dbReference type="ChEBI" id="CHEBI:18420"/>
    </cofactor>
</comment>
<comment type="similarity">
    <text evidence="3 4">In the C-terminal section; belongs to the PPC synthetase family.</text>
</comment>
<comment type="cofactor">
    <cofactor evidence="3">
        <name>FMN</name>
        <dbReference type="ChEBI" id="CHEBI:58210"/>
    </cofactor>
    <text evidence="3">Binds 1 FMN per subunit.</text>
</comment>
<comment type="similarity">
    <text evidence="3 4">In the N-terminal section; belongs to the HFCD (homo-oligomeric flavin containing Cys decarboxylase) superfamily.</text>
</comment>
<dbReference type="Proteomes" id="UP000184148">
    <property type="component" value="Unassembled WGS sequence"/>
</dbReference>
<dbReference type="InterPro" id="IPR035929">
    <property type="entry name" value="CoaB-like_sf"/>
</dbReference>
<dbReference type="HAMAP" id="MF_02225">
    <property type="entry name" value="CoaBC"/>
    <property type="match status" value="1"/>
</dbReference>
<feature type="region of interest" description="Phosphopantothenoylcysteine decarboxylase" evidence="3">
    <location>
        <begin position="1"/>
        <end position="188"/>
    </location>
</feature>
<dbReference type="GO" id="GO:0010181">
    <property type="term" value="F:FMN binding"/>
    <property type="evidence" value="ECO:0007669"/>
    <property type="project" value="UniProtKB-UniRule"/>
</dbReference>
<proteinExistence type="inferred from homology"/>
<dbReference type="Pfam" id="PF02441">
    <property type="entry name" value="Flavoprotein"/>
    <property type="match status" value="1"/>
</dbReference>
<keyword evidence="3" id="KW-0511">Multifunctional enzyme</keyword>
<dbReference type="UniPathway" id="UPA00241">
    <property type="reaction ID" value="UER00353"/>
</dbReference>
<comment type="catalytic activity">
    <reaction evidence="3 4">
        <text>N-[(R)-4-phosphopantothenoyl]-L-cysteine + H(+) = (R)-4'-phosphopantetheine + CO2</text>
        <dbReference type="Rhea" id="RHEA:16793"/>
        <dbReference type="ChEBI" id="CHEBI:15378"/>
        <dbReference type="ChEBI" id="CHEBI:16526"/>
        <dbReference type="ChEBI" id="CHEBI:59458"/>
        <dbReference type="ChEBI" id="CHEBI:61723"/>
        <dbReference type="EC" id="4.1.1.36"/>
    </reaction>
</comment>
<protein>
    <recommendedName>
        <fullName evidence="3">Coenzyme A biosynthesis bifunctional protein CoaBC</fullName>
    </recommendedName>
    <alternativeName>
        <fullName evidence="3">DNA/pantothenate metabolism flavoprotein</fullName>
    </alternativeName>
    <alternativeName>
        <fullName evidence="3">Phosphopantothenoylcysteine synthetase/decarboxylase</fullName>
        <shortName evidence="3">PPCS-PPCDC</shortName>
    </alternativeName>
    <domain>
        <recommendedName>
            <fullName evidence="3">Phosphopantothenoylcysteine decarboxylase</fullName>
            <shortName evidence="3">PPC decarboxylase</shortName>
            <shortName evidence="3">PPC-DC</shortName>
            <ecNumber evidence="3">4.1.1.36</ecNumber>
        </recommendedName>
        <alternativeName>
            <fullName evidence="3">CoaC</fullName>
        </alternativeName>
    </domain>
    <domain>
        <recommendedName>
            <fullName evidence="3">Phosphopantothenate--cysteine ligase</fullName>
            <ecNumber evidence="3">6.3.2.5</ecNumber>
        </recommendedName>
        <alternativeName>
            <fullName evidence="3">CoaB</fullName>
        </alternativeName>
        <alternativeName>
            <fullName evidence="3">Phosphopantothenoylcysteine synthetase</fullName>
            <shortName evidence="3">PPC synthetase</shortName>
            <shortName evidence="3">PPC-S</shortName>
        </alternativeName>
    </domain>
</protein>
<evidence type="ECO:0000259" key="5">
    <source>
        <dbReference type="Pfam" id="PF02441"/>
    </source>
</evidence>
<dbReference type="RefSeq" id="WP_073234396.1">
    <property type="nucleotide sequence ID" value="NZ_FQUY01000001.1"/>
</dbReference>
<dbReference type="EC" id="4.1.1.36" evidence="3"/>
<keyword evidence="3 4" id="KW-0288">FMN</keyword>
<comment type="pathway">
    <text evidence="3 4">Cofactor biosynthesis; coenzyme A biosynthesis; CoA from (R)-pantothenate: step 2/5.</text>
</comment>